<dbReference type="AlphaFoldDB" id="A0A1A9A4G0"/>
<gene>
    <name evidence="1" type="ORF">GA0070611_4978</name>
</gene>
<sequence>MTRTGLRQNACVPNDPTVDDLYPEVASGGSLAAALDAVRQSTDETDSPNHRALIEAAFNEPLLRQLYPYETATATEAVTLAVAHLPTDLGPAVAGRYEA</sequence>
<keyword evidence="2" id="KW-1185">Reference proteome</keyword>
<protein>
    <submittedName>
        <fullName evidence="1">Uncharacterized protein</fullName>
    </submittedName>
</protein>
<organism evidence="1 2">
    <name type="scientific">Micromonospora auratinigra</name>
    <dbReference type="NCBI Taxonomy" id="261654"/>
    <lineage>
        <taxon>Bacteria</taxon>
        <taxon>Bacillati</taxon>
        <taxon>Actinomycetota</taxon>
        <taxon>Actinomycetes</taxon>
        <taxon>Micromonosporales</taxon>
        <taxon>Micromonosporaceae</taxon>
        <taxon>Micromonospora</taxon>
    </lineage>
</organism>
<evidence type="ECO:0000313" key="2">
    <source>
        <dbReference type="Proteomes" id="UP000199385"/>
    </source>
</evidence>
<dbReference type="STRING" id="261654.GA0070611_4978"/>
<dbReference type="Proteomes" id="UP000199385">
    <property type="component" value="Chromosome I"/>
</dbReference>
<dbReference type="InterPro" id="IPR045682">
    <property type="entry name" value="DUF6193"/>
</dbReference>
<evidence type="ECO:0000313" key="1">
    <source>
        <dbReference type="EMBL" id="SBT50996.1"/>
    </source>
</evidence>
<name>A0A1A9A4G0_9ACTN</name>
<reference evidence="2" key="1">
    <citation type="submission" date="2016-06" db="EMBL/GenBank/DDBJ databases">
        <authorList>
            <person name="Varghese N."/>
            <person name="Submissions Spin"/>
        </authorList>
    </citation>
    <scope>NUCLEOTIDE SEQUENCE [LARGE SCALE GENOMIC DNA]</scope>
    <source>
        <strain evidence="2">DSM 44815</strain>
    </source>
</reference>
<proteinExistence type="predicted"/>
<accession>A0A1A9A4G0</accession>
<dbReference type="EMBL" id="LT594323">
    <property type="protein sequence ID" value="SBT50996.1"/>
    <property type="molecule type" value="Genomic_DNA"/>
</dbReference>
<dbReference type="PATRIC" id="fig|261654.4.peg.5047"/>
<dbReference type="Pfam" id="PF19692">
    <property type="entry name" value="DUF6193"/>
    <property type="match status" value="1"/>
</dbReference>